<evidence type="ECO:0000259" key="1">
    <source>
        <dbReference type="PROSITE" id="PS50011"/>
    </source>
</evidence>
<comment type="caution">
    <text evidence="2">The sequence shown here is derived from an EMBL/GenBank/DDBJ whole genome shotgun (WGS) entry which is preliminary data.</text>
</comment>
<dbReference type="EMBL" id="JBEDUW010000004">
    <property type="protein sequence ID" value="KAK9932710.1"/>
    <property type="molecule type" value="Genomic_DNA"/>
</dbReference>
<accession>A0AAW1X8J9</accession>
<dbReference type="Proteomes" id="UP001457282">
    <property type="component" value="Unassembled WGS sequence"/>
</dbReference>
<organism evidence="2 3">
    <name type="scientific">Rubus argutus</name>
    <name type="common">Southern blackberry</name>
    <dbReference type="NCBI Taxonomy" id="59490"/>
    <lineage>
        <taxon>Eukaryota</taxon>
        <taxon>Viridiplantae</taxon>
        <taxon>Streptophyta</taxon>
        <taxon>Embryophyta</taxon>
        <taxon>Tracheophyta</taxon>
        <taxon>Spermatophyta</taxon>
        <taxon>Magnoliopsida</taxon>
        <taxon>eudicotyledons</taxon>
        <taxon>Gunneridae</taxon>
        <taxon>Pentapetalae</taxon>
        <taxon>rosids</taxon>
        <taxon>fabids</taxon>
        <taxon>Rosales</taxon>
        <taxon>Rosaceae</taxon>
        <taxon>Rosoideae</taxon>
        <taxon>Rosoideae incertae sedis</taxon>
        <taxon>Rubus</taxon>
    </lineage>
</organism>
<dbReference type="PANTHER" id="PTHR48011:SF56">
    <property type="entry name" value="PROTEIN KINASE DOMAIN-CONTAINING PROTEIN"/>
    <property type="match status" value="1"/>
</dbReference>
<dbReference type="InterPro" id="IPR000719">
    <property type="entry name" value="Prot_kinase_dom"/>
</dbReference>
<name>A0AAW1X8J9_RUBAR</name>
<keyword evidence="3" id="KW-1185">Reference proteome</keyword>
<dbReference type="GO" id="GO:0004672">
    <property type="term" value="F:protein kinase activity"/>
    <property type="evidence" value="ECO:0007669"/>
    <property type="project" value="InterPro"/>
</dbReference>
<dbReference type="Pfam" id="PF00069">
    <property type="entry name" value="Pkinase"/>
    <property type="match status" value="1"/>
</dbReference>
<evidence type="ECO:0000313" key="2">
    <source>
        <dbReference type="EMBL" id="KAK9932710.1"/>
    </source>
</evidence>
<dbReference type="SUPFAM" id="SSF56112">
    <property type="entry name" value="Protein kinase-like (PK-like)"/>
    <property type="match status" value="1"/>
</dbReference>
<gene>
    <name evidence="2" type="ORF">M0R45_019935</name>
</gene>
<feature type="domain" description="Protein kinase" evidence="1">
    <location>
        <begin position="1"/>
        <end position="285"/>
    </location>
</feature>
<dbReference type="GO" id="GO:0005524">
    <property type="term" value="F:ATP binding"/>
    <property type="evidence" value="ECO:0007669"/>
    <property type="project" value="InterPro"/>
</dbReference>
<dbReference type="SMART" id="SM00220">
    <property type="entry name" value="S_TKc"/>
    <property type="match status" value="1"/>
</dbReference>
<dbReference type="GO" id="GO:0007165">
    <property type="term" value="P:signal transduction"/>
    <property type="evidence" value="ECO:0007669"/>
    <property type="project" value="TreeGrafter"/>
</dbReference>
<dbReference type="PROSITE" id="PS50011">
    <property type="entry name" value="PROTEIN_KINASE_DOM"/>
    <property type="match status" value="1"/>
</dbReference>
<dbReference type="PANTHER" id="PTHR48011">
    <property type="entry name" value="CCR4-NOT TRANSCRIPTIONAL COMPLEX SUBUNIT CAF120-RELATED"/>
    <property type="match status" value="1"/>
</dbReference>
<sequence length="285" mass="31886">MSCLTRRRTSECGEWVRGDLIGKGDLGVFFRPIRLSLSKHCLLLWLLKWPRTALLLLSTMEMNGAIDKKPISFNLLLEFAVGGTIGDRIKKSGLTDSQVKEFTKSILKGLQFIHDKGYVHCDLKPDYILLVPDMTCHADFVAKIADFGLTERAQDIWVSNPVIPSHLSDEAKDFLSKCLDINASRRFTAENLLTHSFLRKPSNESVEQVAKVSALSQSEHCHHRLPSFIPIGDWSSEEAQKTEEQCGLPDDDFTFPVALMSRAARSVVADTWCTKQTTFALMGAA</sequence>
<proteinExistence type="predicted"/>
<dbReference type="AlphaFoldDB" id="A0AAW1X8J9"/>
<dbReference type="InterPro" id="IPR052751">
    <property type="entry name" value="Plant_MAPKKK"/>
</dbReference>
<reference evidence="2 3" key="1">
    <citation type="journal article" date="2023" name="G3 (Bethesda)">
        <title>A chromosome-length genome assembly and annotation of blackberry (Rubus argutus, cv. 'Hillquist').</title>
        <authorList>
            <person name="Bruna T."/>
            <person name="Aryal R."/>
            <person name="Dudchenko O."/>
            <person name="Sargent D.J."/>
            <person name="Mead D."/>
            <person name="Buti M."/>
            <person name="Cavallini A."/>
            <person name="Hytonen T."/>
            <person name="Andres J."/>
            <person name="Pham M."/>
            <person name="Weisz D."/>
            <person name="Mascagni F."/>
            <person name="Usai G."/>
            <person name="Natali L."/>
            <person name="Bassil N."/>
            <person name="Fernandez G.E."/>
            <person name="Lomsadze A."/>
            <person name="Armour M."/>
            <person name="Olukolu B."/>
            <person name="Poorten T."/>
            <person name="Britton C."/>
            <person name="Davik J."/>
            <person name="Ashrafi H."/>
            <person name="Aiden E.L."/>
            <person name="Borodovsky M."/>
            <person name="Worthington M."/>
        </authorList>
    </citation>
    <scope>NUCLEOTIDE SEQUENCE [LARGE SCALE GENOMIC DNA]</scope>
    <source>
        <strain evidence="2">PI 553951</strain>
    </source>
</reference>
<dbReference type="Gene3D" id="1.10.510.10">
    <property type="entry name" value="Transferase(Phosphotransferase) domain 1"/>
    <property type="match status" value="2"/>
</dbReference>
<dbReference type="InterPro" id="IPR011009">
    <property type="entry name" value="Kinase-like_dom_sf"/>
</dbReference>
<protein>
    <recommendedName>
        <fullName evidence="1">Protein kinase domain-containing protein</fullName>
    </recommendedName>
</protein>
<evidence type="ECO:0000313" key="3">
    <source>
        <dbReference type="Proteomes" id="UP001457282"/>
    </source>
</evidence>